<feature type="transmembrane region" description="Helical" evidence="1">
    <location>
        <begin position="238"/>
        <end position="258"/>
    </location>
</feature>
<dbReference type="InterPro" id="IPR003675">
    <property type="entry name" value="Rce1/LyrA-like_dom"/>
</dbReference>
<feature type="transmembrane region" description="Helical" evidence="1">
    <location>
        <begin position="120"/>
        <end position="139"/>
    </location>
</feature>
<sequence>MPTSAELRPLLILLALLVGLLSLALGGLRRVLRWLQRRPRWAVAGVFGLAYLLPWGLYLGVLGISTPPAAQTLPWTAQVLVLGQPWLYLWQMLALALAVPWPPPSVLLARGWASLRRQGAAFLLGLGLGGLAGLGYALLLAGFESRWPGTAERIPGLPPLALGLWLATGLLLAPWVEERFFRATLLDAAAMRWGRPRAVMLSAALFALGQGRPLLLLPAFVLGLALGGLALRRGSWEAAAWAHMGVNLVLGGLAWYLLI</sequence>
<organism evidence="3 4">
    <name type="scientific">Thermanaerothrix daxensis</name>
    <dbReference type="NCBI Taxonomy" id="869279"/>
    <lineage>
        <taxon>Bacteria</taxon>
        <taxon>Bacillati</taxon>
        <taxon>Chloroflexota</taxon>
        <taxon>Anaerolineae</taxon>
        <taxon>Anaerolineales</taxon>
        <taxon>Anaerolineaceae</taxon>
        <taxon>Thermanaerothrix</taxon>
    </lineage>
</organism>
<feature type="domain" description="CAAX prenyl protease 2/Lysostaphin resistance protein A-like" evidence="2">
    <location>
        <begin position="164"/>
        <end position="249"/>
    </location>
</feature>
<dbReference type="Pfam" id="PF02517">
    <property type="entry name" value="Rce1-like"/>
    <property type="match status" value="1"/>
</dbReference>
<evidence type="ECO:0000313" key="3">
    <source>
        <dbReference type="EMBL" id="KPL82123.1"/>
    </source>
</evidence>
<accession>A0A0P6YAG7</accession>
<evidence type="ECO:0000313" key="4">
    <source>
        <dbReference type="Proteomes" id="UP000050544"/>
    </source>
</evidence>
<dbReference type="GO" id="GO:0004175">
    <property type="term" value="F:endopeptidase activity"/>
    <property type="evidence" value="ECO:0007669"/>
    <property type="project" value="UniProtKB-ARBA"/>
</dbReference>
<name>A0A0P6YAG7_9CHLR</name>
<dbReference type="Proteomes" id="UP000050544">
    <property type="component" value="Unassembled WGS sequence"/>
</dbReference>
<comment type="caution">
    <text evidence="3">The sequence shown here is derived from an EMBL/GenBank/DDBJ whole genome shotgun (WGS) entry which is preliminary data.</text>
</comment>
<feature type="transmembrane region" description="Helical" evidence="1">
    <location>
        <begin position="12"/>
        <end position="29"/>
    </location>
</feature>
<feature type="transmembrane region" description="Helical" evidence="1">
    <location>
        <begin position="159"/>
        <end position="177"/>
    </location>
</feature>
<feature type="transmembrane region" description="Helical" evidence="1">
    <location>
        <begin position="86"/>
        <end position="108"/>
    </location>
</feature>
<feature type="transmembrane region" description="Helical" evidence="1">
    <location>
        <begin position="198"/>
        <end position="226"/>
    </location>
</feature>
<keyword evidence="4" id="KW-1185">Reference proteome</keyword>
<gene>
    <name evidence="3" type="ORF">SE15_13600</name>
</gene>
<evidence type="ECO:0000256" key="1">
    <source>
        <dbReference type="SAM" id="Phobius"/>
    </source>
</evidence>
<keyword evidence="1" id="KW-0472">Membrane</keyword>
<reference evidence="3 4" key="1">
    <citation type="submission" date="2015-07" db="EMBL/GenBank/DDBJ databases">
        <title>Whole genome sequence of Thermanaerothrix daxensis DSM 23592.</title>
        <authorList>
            <person name="Hemp J."/>
            <person name="Ward L.M."/>
            <person name="Pace L.A."/>
            <person name="Fischer W.W."/>
        </authorList>
    </citation>
    <scope>NUCLEOTIDE SEQUENCE [LARGE SCALE GENOMIC DNA]</scope>
    <source>
        <strain evidence="3 4">GNS-1</strain>
    </source>
</reference>
<keyword evidence="1" id="KW-0812">Transmembrane</keyword>
<feature type="transmembrane region" description="Helical" evidence="1">
    <location>
        <begin position="41"/>
        <end position="66"/>
    </location>
</feature>
<proteinExistence type="predicted"/>
<protein>
    <recommendedName>
        <fullName evidence="2">CAAX prenyl protease 2/Lysostaphin resistance protein A-like domain-containing protein</fullName>
    </recommendedName>
</protein>
<dbReference type="GO" id="GO:0080120">
    <property type="term" value="P:CAAX-box protein maturation"/>
    <property type="evidence" value="ECO:0007669"/>
    <property type="project" value="UniProtKB-ARBA"/>
</dbReference>
<dbReference type="RefSeq" id="WP_054522658.1">
    <property type="nucleotide sequence ID" value="NZ_LGKO01000006.1"/>
</dbReference>
<keyword evidence="1" id="KW-1133">Transmembrane helix</keyword>
<evidence type="ECO:0000259" key="2">
    <source>
        <dbReference type="Pfam" id="PF02517"/>
    </source>
</evidence>
<dbReference type="AlphaFoldDB" id="A0A0P6YAG7"/>
<dbReference type="EMBL" id="LGKO01000006">
    <property type="protein sequence ID" value="KPL82123.1"/>
    <property type="molecule type" value="Genomic_DNA"/>
</dbReference>